<comment type="caution">
    <text evidence="2">The sequence shown here is derived from an EMBL/GenBank/DDBJ whole genome shotgun (WGS) entry which is preliminary data.</text>
</comment>
<evidence type="ECO:0000256" key="1">
    <source>
        <dbReference type="SAM" id="SignalP"/>
    </source>
</evidence>
<evidence type="ECO:0000313" key="2">
    <source>
        <dbReference type="EMBL" id="MBS7811498.1"/>
    </source>
</evidence>
<gene>
    <name evidence="2" type="ORF">KHU32_11160</name>
</gene>
<accession>A0ABS5QDF1</accession>
<sequence>MWLGLGVFTLAGGAACAQPAPSATAIPAVPVAQGGEGGGGEGGIDPELAARDPVEFLVAMDVIAAHYAAGRDIYRLGEAQAAGEMFAHPISEVYAELEEVLARLRVTGFREQMERASTLALDRAPTPEVEQAVATVLAAVLAAEAHAPGAGAIPKVQALVIAAMADRAVEQYVLASAEPDRLEPYLDGYGLYRAAADRTARVAPALRDAQLGPVLTAIEAVLAALAPAYQTATLPTTPRIDPMPLAAAVTRLRETLN</sequence>
<protein>
    <submittedName>
        <fullName evidence="2">Uncharacterized protein</fullName>
    </submittedName>
</protein>
<dbReference type="Proteomes" id="UP000766336">
    <property type="component" value="Unassembled WGS sequence"/>
</dbReference>
<evidence type="ECO:0000313" key="3">
    <source>
        <dbReference type="Proteomes" id="UP000766336"/>
    </source>
</evidence>
<keyword evidence="3" id="KW-1185">Reference proteome</keyword>
<dbReference type="EMBL" id="JAHCDA010000002">
    <property type="protein sequence ID" value="MBS7811498.1"/>
    <property type="molecule type" value="Genomic_DNA"/>
</dbReference>
<dbReference type="RefSeq" id="WP_213670170.1">
    <property type="nucleotide sequence ID" value="NZ_JAHCDA010000002.1"/>
</dbReference>
<reference evidence="2 3" key="1">
    <citation type="submission" date="2021-05" db="EMBL/GenBank/DDBJ databases">
        <title>Roseococcus sp. XZZS9, whole genome shotgun sequencing project.</title>
        <authorList>
            <person name="Zhao G."/>
            <person name="Shen L."/>
        </authorList>
    </citation>
    <scope>NUCLEOTIDE SEQUENCE [LARGE SCALE GENOMIC DNA]</scope>
    <source>
        <strain evidence="2 3">XZZS9</strain>
    </source>
</reference>
<feature type="chain" id="PRO_5045953846" evidence="1">
    <location>
        <begin position="18"/>
        <end position="257"/>
    </location>
</feature>
<name>A0ABS5QDF1_9PROT</name>
<feature type="signal peptide" evidence="1">
    <location>
        <begin position="1"/>
        <end position="17"/>
    </location>
</feature>
<proteinExistence type="predicted"/>
<keyword evidence="1" id="KW-0732">Signal</keyword>
<organism evidence="2 3">
    <name type="scientific">Roseococcus pinisoli</name>
    <dbReference type="NCBI Taxonomy" id="2835040"/>
    <lineage>
        <taxon>Bacteria</taxon>
        <taxon>Pseudomonadati</taxon>
        <taxon>Pseudomonadota</taxon>
        <taxon>Alphaproteobacteria</taxon>
        <taxon>Acetobacterales</taxon>
        <taxon>Roseomonadaceae</taxon>
        <taxon>Roseococcus</taxon>
    </lineage>
</organism>